<evidence type="ECO:0000313" key="2">
    <source>
        <dbReference type="EMBL" id="AZI38610.1"/>
    </source>
</evidence>
<sequence length="292" mass="35115">MYDNVTTYHILGGNWIYYKLYMGTKSADDILVEKIKPLADKFIEENIIDQWFFIRYNDPKYHLRIRFKCTRPSQLNEIISRMHNVLVPLVAESIIWKVQLDTYNKEIERYGLKTMEISEQLFFLDTIMIINYLKNFKDENLRWLFGLKAIDDFLDLFQYQLSDKKNFMENLSNAFKAEFGRSKILNSNLSDKFRLNRQEISNTMEGKNNNDIYEIINEKNKKSINLKDEILTFWNSKSLDVNINSFLSSHIHMMMNRLFKSKNRAHEMVCYDFLFRYYKSKYAIENAIKTNM</sequence>
<keyword evidence="3" id="KW-1185">Reference proteome</keyword>
<feature type="domain" description="Thiopeptide-type bacteriocin biosynthesis" evidence="1">
    <location>
        <begin position="15"/>
        <end position="278"/>
    </location>
</feature>
<proteinExistence type="predicted"/>
<dbReference type="NCBIfam" id="TIGR03891">
    <property type="entry name" value="thiopep_ocin"/>
    <property type="match status" value="1"/>
</dbReference>
<name>A0A3G8Y071_9FLAO</name>
<evidence type="ECO:0000313" key="3">
    <source>
        <dbReference type="Proteomes" id="UP000281810"/>
    </source>
</evidence>
<reference evidence="3" key="1">
    <citation type="submission" date="2018-11" db="EMBL/GenBank/DDBJ databases">
        <title>Proposal to divide the Flavobacteriaceae and reorganize its genera based on Amino Acid Identity values calculated from whole genome sequences.</title>
        <authorList>
            <person name="Nicholson A.C."/>
            <person name="Gulvik C.A."/>
            <person name="Whitney A.M."/>
            <person name="Humrighouse B.W."/>
            <person name="Bell M."/>
            <person name="Holmes B."/>
            <person name="Steigerwalt A.B."/>
            <person name="Villarma A."/>
            <person name="Sheth M."/>
            <person name="Batra D."/>
            <person name="Pryor J."/>
            <person name="Bernardet J.-F."/>
            <person name="Hugo C."/>
            <person name="Kampfer P."/>
            <person name="Newman J.D."/>
            <person name="McQuiston J.R."/>
        </authorList>
    </citation>
    <scope>NUCLEOTIDE SEQUENCE [LARGE SCALE GENOMIC DNA]</scope>
    <source>
        <strain evidence="3">F5649</strain>
    </source>
</reference>
<organism evidence="2 3">
    <name type="scientific">Epilithonimonas vandammei</name>
    <dbReference type="NCBI Taxonomy" id="2487072"/>
    <lineage>
        <taxon>Bacteria</taxon>
        <taxon>Pseudomonadati</taxon>
        <taxon>Bacteroidota</taxon>
        <taxon>Flavobacteriia</taxon>
        <taxon>Flavobacteriales</taxon>
        <taxon>Weeksellaceae</taxon>
        <taxon>Chryseobacterium group</taxon>
        <taxon>Epilithonimonas</taxon>
    </lineage>
</organism>
<dbReference type="Pfam" id="PF14028">
    <property type="entry name" value="Lant_dehydr_C"/>
    <property type="match status" value="1"/>
</dbReference>
<dbReference type="EMBL" id="CP034161">
    <property type="protein sequence ID" value="AZI38610.1"/>
    <property type="molecule type" value="Genomic_DNA"/>
</dbReference>
<accession>A0A3G8Y071</accession>
<dbReference type="Proteomes" id="UP000281810">
    <property type="component" value="Chromosome"/>
</dbReference>
<dbReference type="RefSeq" id="WP_124800946.1">
    <property type="nucleotide sequence ID" value="NZ_CP034161.1"/>
</dbReference>
<gene>
    <name evidence="2" type="ORF">EIB74_00910</name>
</gene>
<evidence type="ECO:0000259" key="1">
    <source>
        <dbReference type="Pfam" id="PF14028"/>
    </source>
</evidence>
<dbReference type="AlphaFoldDB" id="A0A3G8Y071"/>
<dbReference type="OrthoDB" id="1273722at2"/>
<protein>
    <recommendedName>
        <fullName evidence="1">Thiopeptide-type bacteriocin biosynthesis domain-containing protein</fullName>
    </recommendedName>
</protein>
<dbReference type="InterPro" id="IPR023809">
    <property type="entry name" value="Thiopep_bacteriocin_synth_dom"/>
</dbReference>